<dbReference type="EMBL" id="SNZF01000013">
    <property type="protein sequence ID" value="TDR34709.1"/>
    <property type="molecule type" value="Genomic_DNA"/>
</dbReference>
<comment type="caution">
    <text evidence="1">The sequence shown here is derived from an EMBL/GenBank/DDBJ whole genome shotgun (WGS) entry which is preliminary data.</text>
</comment>
<sequence>MKVFVVMGNDFPAAVFTTEQAAQLCCEEESAKNEKRKRDGYGAIYWRVYSFDLQGELGEDVKFSAVAALREAR</sequence>
<gene>
    <name evidence="1" type="ORF">DES43_113140</name>
</gene>
<evidence type="ECO:0000313" key="2">
    <source>
        <dbReference type="Proteomes" id="UP000294958"/>
    </source>
</evidence>
<accession>A0A4R6YET4</accession>
<dbReference type="RefSeq" id="WP_133675412.1">
    <property type="nucleotide sequence ID" value="NZ_SNZF01000013.1"/>
</dbReference>
<dbReference type="AlphaFoldDB" id="A0A4R6YET4"/>
<organism evidence="1 2">
    <name type="scientific">Aquamicrobium defluvii</name>
    <dbReference type="NCBI Taxonomy" id="69279"/>
    <lineage>
        <taxon>Bacteria</taxon>
        <taxon>Pseudomonadati</taxon>
        <taxon>Pseudomonadota</taxon>
        <taxon>Alphaproteobacteria</taxon>
        <taxon>Hyphomicrobiales</taxon>
        <taxon>Phyllobacteriaceae</taxon>
        <taxon>Aquamicrobium</taxon>
    </lineage>
</organism>
<reference evidence="1 2" key="1">
    <citation type="submission" date="2019-03" db="EMBL/GenBank/DDBJ databases">
        <title>Genomic Encyclopedia of Type Strains, Phase IV (KMG-IV): sequencing the most valuable type-strain genomes for metagenomic binning, comparative biology and taxonomic classification.</title>
        <authorList>
            <person name="Goeker M."/>
        </authorList>
    </citation>
    <scope>NUCLEOTIDE SEQUENCE [LARGE SCALE GENOMIC DNA]</scope>
    <source>
        <strain evidence="1 2">DSM 11603</strain>
    </source>
</reference>
<keyword evidence="2" id="KW-1185">Reference proteome</keyword>
<protein>
    <submittedName>
        <fullName evidence="1">Uncharacterized protein</fullName>
    </submittedName>
</protein>
<dbReference type="Proteomes" id="UP000294958">
    <property type="component" value="Unassembled WGS sequence"/>
</dbReference>
<proteinExistence type="predicted"/>
<name>A0A4R6YET4_9HYPH</name>
<evidence type="ECO:0000313" key="1">
    <source>
        <dbReference type="EMBL" id="TDR34709.1"/>
    </source>
</evidence>